<dbReference type="AlphaFoldDB" id="A0A1I4R1G2"/>
<dbReference type="Pfam" id="PF21834">
    <property type="entry name" value="DUF6894"/>
    <property type="match status" value="1"/>
</dbReference>
<dbReference type="InterPro" id="IPR054189">
    <property type="entry name" value="DUF6894"/>
</dbReference>
<evidence type="ECO:0000313" key="2">
    <source>
        <dbReference type="EMBL" id="SFM45783.1"/>
    </source>
</evidence>
<accession>A0A1I4R1G2</accession>
<name>A0A1I4R1G2_9HYPH</name>
<protein>
    <recommendedName>
        <fullName evidence="1">DUF6894 domain-containing protein</fullName>
    </recommendedName>
</protein>
<dbReference type="STRING" id="582667.SAMN05192568_103241"/>
<dbReference type="RefSeq" id="WP_092044717.1">
    <property type="nucleotide sequence ID" value="NZ_FOTK01000032.1"/>
</dbReference>
<proteinExistence type="predicted"/>
<evidence type="ECO:0000313" key="3">
    <source>
        <dbReference type="Proteomes" id="UP000199048"/>
    </source>
</evidence>
<dbReference type="OrthoDB" id="8094360at2"/>
<evidence type="ECO:0000259" key="1">
    <source>
        <dbReference type="Pfam" id="PF21834"/>
    </source>
</evidence>
<dbReference type="EMBL" id="FOTK01000032">
    <property type="protein sequence ID" value="SFM45783.1"/>
    <property type="molecule type" value="Genomic_DNA"/>
</dbReference>
<keyword evidence="3" id="KW-1185">Reference proteome</keyword>
<organism evidence="2 3">
    <name type="scientific">Methylobacterium pseudosasicola</name>
    <dbReference type="NCBI Taxonomy" id="582667"/>
    <lineage>
        <taxon>Bacteria</taxon>
        <taxon>Pseudomonadati</taxon>
        <taxon>Pseudomonadota</taxon>
        <taxon>Alphaproteobacteria</taxon>
        <taxon>Hyphomicrobiales</taxon>
        <taxon>Methylobacteriaceae</taxon>
        <taxon>Methylobacterium</taxon>
    </lineage>
</organism>
<gene>
    <name evidence="2" type="ORF">SAMN05192568_103241</name>
</gene>
<feature type="domain" description="DUF6894" evidence="1">
    <location>
        <begin position="3"/>
        <end position="70"/>
    </location>
</feature>
<dbReference type="Proteomes" id="UP000199048">
    <property type="component" value="Unassembled WGS sequence"/>
</dbReference>
<sequence length="78" mass="8620">MPRYFIDLHDGGELVRDKIGYELPDLAAAKAQAVRIMTRIAQGLTDLPGRQDYVAAVRDAEGAVRLRLRVSLDADPID</sequence>
<reference evidence="3" key="1">
    <citation type="submission" date="2016-10" db="EMBL/GenBank/DDBJ databases">
        <authorList>
            <person name="Varghese N."/>
            <person name="Submissions S."/>
        </authorList>
    </citation>
    <scope>NUCLEOTIDE SEQUENCE [LARGE SCALE GENOMIC DNA]</scope>
    <source>
        <strain evidence="3">BL36</strain>
    </source>
</reference>